<dbReference type="FunFam" id="3.30.300.30:FF:000008">
    <property type="entry name" value="2,3-dihydroxybenzoate-AMP ligase"/>
    <property type="match status" value="1"/>
</dbReference>
<dbReference type="STRING" id="1548547.BA177_05805"/>
<dbReference type="CDD" id="cd12119">
    <property type="entry name" value="ttLC_FACS_AlkK_like"/>
    <property type="match status" value="1"/>
</dbReference>
<dbReference type="InterPro" id="IPR050237">
    <property type="entry name" value="ATP-dep_AMP-bd_enzyme"/>
</dbReference>
<name>A0A193LEG9_9GAMM</name>
<dbReference type="GO" id="GO:0016877">
    <property type="term" value="F:ligase activity, forming carbon-sulfur bonds"/>
    <property type="evidence" value="ECO:0007669"/>
    <property type="project" value="UniProtKB-ARBA"/>
</dbReference>
<dbReference type="InterPro" id="IPR000873">
    <property type="entry name" value="AMP-dep_synth/lig_dom"/>
</dbReference>
<evidence type="ECO:0000313" key="6">
    <source>
        <dbReference type="Proteomes" id="UP000092695"/>
    </source>
</evidence>
<dbReference type="NCBIfam" id="NF004674">
    <property type="entry name" value="PRK06018.1"/>
    <property type="match status" value="1"/>
</dbReference>
<dbReference type="InterPro" id="IPR042099">
    <property type="entry name" value="ANL_N_sf"/>
</dbReference>
<dbReference type="Gene3D" id="3.30.300.30">
    <property type="match status" value="1"/>
</dbReference>
<dbReference type="Pfam" id="PF00501">
    <property type="entry name" value="AMP-binding"/>
    <property type="match status" value="1"/>
</dbReference>
<sequence length="546" mass="60227">MQGLMMNTPLLVSSILRHAERNFPEREIVSITADDPTHRYSYRDCCRRTRQLANALDKLGIAKGDRIATLAWNDYRHLEAYYAIGGAGYVCHTLNPRLFPEQLVFIINHAEDQWIITDPMFLPLLEKLAPQTPGVKGYIVLSDEAHMPETTLANTVCYEALIADCDDKYDWPELDENEAVGLCYTSGTTGNPKGVLYSHRSTLLHAYACNTPDALGLSNRDSMLPVVPLFHVNAWGTPFSALMVGAKIVFPGPKMGDGEALYQLMEAEKVTVALGVPTVWLALLQYAEKAGKKLNSLQRTVIGGAALPRSMIRAFRDKHDVVTCQGWGMTEMSPVGTVNTLKAGMEDLAGEELVKLKAKAGRGLFGVEMRIVDDAGTELPWDGVAFGALQVRGPWVCSGYFKLDDCGESHSDDGWFNTGDVATIDAEGYLNITDRTKDVIKSGGEWISSIEIENVAVGHPDIAEAAVIGVKHPKWSERPLLIVVKSEGRNPERDEILKYLDGKIASWWVPDDVVFVDEIPHTATGKILKTKLREQFAEFTFADATN</sequence>
<evidence type="ECO:0000259" key="4">
    <source>
        <dbReference type="Pfam" id="PF13193"/>
    </source>
</evidence>
<dbReference type="Gene3D" id="3.40.50.12780">
    <property type="entry name" value="N-terminal domain of ligase-like"/>
    <property type="match status" value="1"/>
</dbReference>
<dbReference type="PANTHER" id="PTHR43767:SF11">
    <property type="entry name" value="MEDIUM-CHAIN-FATTY-ACID--COA LIGASE"/>
    <property type="match status" value="1"/>
</dbReference>
<dbReference type="RefSeq" id="WP_068614073.1">
    <property type="nucleotide sequence ID" value="NZ_CP016268.1"/>
</dbReference>
<dbReference type="InterPro" id="IPR020845">
    <property type="entry name" value="AMP-binding_CS"/>
</dbReference>
<dbReference type="PROSITE" id="PS00455">
    <property type="entry name" value="AMP_BINDING"/>
    <property type="match status" value="1"/>
</dbReference>
<dbReference type="PANTHER" id="PTHR43767">
    <property type="entry name" value="LONG-CHAIN-FATTY-ACID--COA LIGASE"/>
    <property type="match status" value="1"/>
</dbReference>
<dbReference type="NCBIfam" id="NF004837">
    <property type="entry name" value="PRK06187.1"/>
    <property type="match status" value="1"/>
</dbReference>
<keyword evidence="6" id="KW-1185">Reference proteome</keyword>
<evidence type="ECO:0000259" key="3">
    <source>
        <dbReference type="Pfam" id="PF00501"/>
    </source>
</evidence>
<keyword evidence="2 5" id="KW-0436">Ligase</keyword>
<dbReference type="SUPFAM" id="SSF56801">
    <property type="entry name" value="Acetyl-CoA synthetase-like"/>
    <property type="match status" value="1"/>
</dbReference>
<comment type="similarity">
    <text evidence="1">Belongs to the ATP-dependent AMP-binding enzyme family.</text>
</comment>
<protein>
    <submittedName>
        <fullName evidence="5">Long-chain fatty acid--CoA ligase</fullName>
    </submittedName>
</protein>
<feature type="domain" description="AMP-dependent synthetase/ligase" evidence="3">
    <location>
        <begin position="17"/>
        <end position="401"/>
    </location>
</feature>
<dbReference type="NCBIfam" id="NF005426">
    <property type="entry name" value="PRK07008.1"/>
    <property type="match status" value="1"/>
</dbReference>
<dbReference type="EMBL" id="CP016268">
    <property type="protein sequence ID" value="ANO50784.1"/>
    <property type="molecule type" value="Genomic_DNA"/>
</dbReference>
<evidence type="ECO:0000256" key="1">
    <source>
        <dbReference type="ARBA" id="ARBA00006432"/>
    </source>
</evidence>
<evidence type="ECO:0000256" key="2">
    <source>
        <dbReference type="ARBA" id="ARBA00022598"/>
    </source>
</evidence>
<dbReference type="KEGG" id="woc:BA177_05805"/>
<dbReference type="InterPro" id="IPR025110">
    <property type="entry name" value="AMP-bd_C"/>
</dbReference>
<reference evidence="5 6" key="1">
    <citation type="submission" date="2016-06" db="EMBL/GenBank/DDBJ databases">
        <title>Complete genome sequence of a deep-branching marine Gamma Proteobacterium Woeseia oceani type strain XK5.</title>
        <authorList>
            <person name="Mu D."/>
            <person name="Du Z."/>
        </authorList>
    </citation>
    <scope>NUCLEOTIDE SEQUENCE [LARGE SCALE GENOMIC DNA]</scope>
    <source>
        <strain evidence="5 6">XK5</strain>
    </source>
</reference>
<dbReference type="OrthoDB" id="9803968at2"/>
<dbReference type="InterPro" id="IPR045851">
    <property type="entry name" value="AMP-bd_C_sf"/>
</dbReference>
<dbReference type="Pfam" id="PF13193">
    <property type="entry name" value="AMP-binding_C"/>
    <property type="match status" value="1"/>
</dbReference>
<evidence type="ECO:0000313" key="5">
    <source>
        <dbReference type="EMBL" id="ANO50784.1"/>
    </source>
</evidence>
<organism evidence="5 6">
    <name type="scientific">Woeseia oceani</name>
    <dbReference type="NCBI Taxonomy" id="1548547"/>
    <lineage>
        <taxon>Bacteria</taxon>
        <taxon>Pseudomonadati</taxon>
        <taxon>Pseudomonadota</taxon>
        <taxon>Gammaproteobacteria</taxon>
        <taxon>Woeseiales</taxon>
        <taxon>Woeseiaceae</taxon>
        <taxon>Woeseia</taxon>
    </lineage>
</organism>
<dbReference type="Proteomes" id="UP000092695">
    <property type="component" value="Chromosome"/>
</dbReference>
<proteinExistence type="inferred from homology"/>
<dbReference type="AlphaFoldDB" id="A0A193LEG9"/>
<gene>
    <name evidence="5" type="ORF">BA177_05805</name>
</gene>
<feature type="domain" description="AMP-binding enzyme C-terminal" evidence="4">
    <location>
        <begin position="451"/>
        <end position="526"/>
    </location>
</feature>
<accession>A0A193LEG9</accession>